<protein>
    <recommendedName>
        <fullName evidence="4">DUF4468 domain-containing protein</fullName>
    </recommendedName>
</protein>
<keyword evidence="3" id="KW-1185">Reference proteome</keyword>
<evidence type="ECO:0000313" key="3">
    <source>
        <dbReference type="Proteomes" id="UP000598820"/>
    </source>
</evidence>
<evidence type="ECO:0008006" key="4">
    <source>
        <dbReference type="Google" id="ProtNLM"/>
    </source>
</evidence>
<proteinExistence type="predicted"/>
<comment type="caution">
    <text evidence="2">The sequence shown here is derived from an EMBL/GenBank/DDBJ whole genome shotgun (WGS) entry which is preliminary data.</text>
</comment>
<sequence>MYYVIALLCLLALPLHAQTKVNGLGSYQIDATSPDALNPANFREMEKANAKGTVTLACPHIRTFASGGIEIMGVTFTNVYLFFYDNKLFRITCDYTPAIEQAFVRTYGKGTASPQSRLTFCDEGKDKNMLLKGEIWENGDILTLAIHAKGYDSDCKQEDFNKLIIHSKELTELTSECELQDDDPLIDEFYNLINGR</sequence>
<gene>
    <name evidence="2" type="ORF">IC229_04920</name>
</gene>
<evidence type="ECO:0000256" key="1">
    <source>
        <dbReference type="SAM" id="SignalP"/>
    </source>
</evidence>
<name>A0A926Y110_9BACT</name>
<accession>A0A926Y110</accession>
<keyword evidence="1" id="KW-0732">Signal</keyword>
<feature type="signal peptide" evidence="1">
    <location>
        <begin position="1"/>
        <end position="17"/>
    </location>
</feature>
<organism evidence="2 3">
    <name type="scientific">Spirosoma profusum</name>
    <dbReference type="NCBI Taxonomy" id="2771354"/>
    <lineage>
        <taxon>Bacteria</taxon>
        <taxon>Pseudomonadati</taxon>
        <taxon>Bacteroidota</taxon>
        <taxon>Cytophagia</taxon>
        <taxon>Cytophagales</taxon>
        <taxon>Cytophagaceae</taxon>
        <taxon>Spirosoma</taxon>
    </lineage>
</organism>
<reference evidence="2" key="1">
    <citation type="submission" date="2020-09" db="EMBL/GenBank/DDBJ databases">
        <authorList>
            <person name="Kim M.K."/>
        </authorList>
    </citation>
    <scope>NUCLEOTIDE SEQUENCE</scope>
    <source>
        <strain evidence="2">BT702</strain>
    </source>
</reference>
<feature type="chain" id="PRO_5036835603" description="DUF4468 domain-containing protein" evidence="1">
    <location>
        <begin position="18"/>
        <end position="196"/>
    </location>
</feature>
<dbReference type="Proteomes" id="UP000598820">
    <property type="component" value="Unassembled WGS sequence"/>
</dbReference>
<dbReference type="AlphaFoldDB" id="A0A926Y110"/>
<dbReference type="RefSeq" id="WP_190885827.1">
    <property type="nucleotide sequence ID" value="NZ_JACWZY010000003.1"/>
</dbReference>
<dbReference type="EMBL" id="JACWZY010000003">
    <property type="protein sequence ID" value="MBD2699965.1"/>
    <property type="molecule type" value="Genomic_DNA"/>
</dbReference>
<evidence type="ECO:0000313" key="2">
    <source>
        <dbReference type="EMBL" id="MBD2699965.1"/>
    </source>
</evidence>